<accession>A0A9W8HQI1</accession>
<organism evidence="1 2">
    <name type="scientific">Coemansia guatemalensis</name>
    <dbReference type="NCBI Taxonomy" id="2761395"/>
    <lineage>
        <taxon>Eukaryota</taxon>
        <taxon>Fungi</taxon>
        <taxon>Fungi incertae sedis</taxon>
        <taxon>Zoopagomycota</taxon>
        <taxon>Kickxellomycotina</taxon>
        <taxon>Kickxellomycetes</taxon>
        <taxon>Kickxellales</taxon>
        <taxon>Kickxellaceae</taxon>
        <taxon>Coemansia</taxon>
    </lineage>
</organism>
<comment type="caution">
    <text evidence="1">The sequence shown here is derived from an EMBL/GenBank/DDBJ whole genome shotgun (WGS) entry which is preliminary data.</text>
</comment>
<keyword evidence="2" id="KW-1185">Reference proteome</keyword>
<dbReference type="EMBL" id="JANBUO010004053">
    <property type="protein sequence ID" value="KAJ2788587.1"/>
    <property type="molecule type" value="Genomic_DNA"/>
</dbReference>
<reference evidence="1" key="1">
    <citation type="submission" date="2022-07" db="EMBL/GenBank/DDBJ databases">
        <title>Phylogenomic reconstructions and comparative analyses of Kickxellomycotina fungi.</title>
        <authorList>
            <person name="Reynolds N.K."/>
            <person name="Stajich J.E."/>
            <person name="Barry K."/>
            <person name="Grigoriev I.V."/>
            <person name="Crous P."/>
            <person name="Smith M.E."/>
        </authorList>
    </citation>
    <scope>NUCLEOTIDE SEQUENCE</scope>
    <source>
        <strain evidence="1">NRRL 1565</strain>
    </source>
</reference>
<evidence type="ECO:0000313" key="1">
    <source>
        <dbReference type="EMBL" id="KAJ2788587.1"/>
    </source>
</evidence>
<sequence length="58" mass="6264">MAPDVDQNRAAGPVFTEWSYYEVNCVQLASLPLSTADGCSCYEDYAGTVCQCSLCEGM</sequence>
<evidence type="ECO:0000313" key="2">
    <source>
        <dbReference type="Proteomes" id="UP001140094"/>
    </source>
</evidence>
<dbReference type="AlphaFoldDB" id="A0A9W8HQI1"/>
<proteinExistence type="predicted"/>
<name>A0A9W8HQI1_9FUNG</name>
<protein>
    <submittedName>
        <fullName evidence="1">Uncharacterized protein</fullName>
    </submittedName>
</protein>
<feature type="non-terminal residue" evidence="1">
    <location>
        <position position="58"/>
    </location>
</feature>
<gene>
    <name evidence="1" type="ORF">H4R20_007346</name>
</gene>
<dbReference type="Proteomes" id="UP001140094">
    <property type="component" value="Unassembled WGS sequence"/>
</dbReference>